<dbReference type="GO" id="GO:0004065">
    <property type="term" value="F:arylsulfatase activity"/>
    <property type="evidence" value="ECO:0007669"/>
    <property type="project" value="TreeGrafter"/>
</dbReference>
<dbReference type="PANTHER" id="PTHR42693:SF53">
    <property type="entry name" value="ENDO-4-O-SULFATASE"/>
    <property type="match status" value="1"/>
</dbReference>
<comment type="similarity">
    <text evidence="1">Belongs to the sulfatase family.</text>
</comment>
<dbReference type="PROSITE" id="PS00523">
    <property type="entry name" value="SULFATASE_1"/>
    <property type="match status" value="1"/>
</dbReference>
<name>A0A7S2R732_9STRA</name>
<dbReference type="AlphaFoldDB" id="A0A7S2R732"/>
<organism evidence="7">
    <name type="scientific">Mucochytrium quahogii</name>
    <dbReference type="NCBI Taxonomy" id="96639"/>
    <lineage>
        <taxon>Eukaryota</taxon>
        <taxon>Sar</taxon>
        <taxon>Stramenopiles</taxon>
        <taxon>Bigyra</taxon>
        <taxon>Labyrinthulomycetes</taxon>
        <taxon>Thraustochytrida</taxon>
        <taxon>Thraustochytriidae</taxon>
        <taxon>Mucochytrium</taxon>
    </lineage>
</organism>
<reference evidence="7" key="1">
    <citation type="submission" date="2021-01" db="EMBL/GenBank/DDBJ databases">
        <authorList>
            <person name="Corre E."/>
            <person name="Pelletier E."/>
            <person name="Niang G."/>
            <person name="Scheremetjew M."/>
            <person name="Finn R."/>
            <person name="Kale V."/>
            <person name="Holt S."/>
            <person name="Cochrane G."/>
            <person name="Meng A."/>
            <person name="Brown T."/>
            <person name="Cohen L."/>
        </authorList>
    </citation>
    <scope>NUCLEOTIDE SEQUENCE</scope>
    <source>
        <strain evidence="7">NY070348D</strain>
    </source>
</reference>
<dbReference type="GO" id="GO:0046872">
    <property type="term" value="F:metal ion binding"/>
    <property type="evidence" value="ECO:0007669"/>
    <property type="project" value="UniProtKB-KW"/>
</dbReference>
<keyword evidence="2" id="KW-0479">Metal-binding</keyword>
<evidence type="ECO:0000256" key="5">
    <source>
        <dbReference type="SAM" id="SignalP"/>
    </source>
</evidence>
<feature type="domain" description="Sulfatase N-terminal" evidence="6">
    <location>
        <begin position="24"/>
        <end position="395"/>
    </location>
</feature>
<dbReference type="Pfam" id="PF00884">
    <property type="entry name" value="Sulfatase"/>
    <property type="match status" value="1"/>
</dbReference>
<evidence type="ECO:0000256" key="3">
    <source>
        <dbReference type="ARBA" id="ARBA00022801"/>
    </source>
</evidence>
<dbReference type="Gene3D" id="3.30.1120.10">
    <property type="match status" value="1"/>
</dbReference>
<accession>A0A7S2R732</accession>
<proteinExistence type="inferred from homology"/>
<dbReference type="InterPro" id="IPR000917">
    <property type="entry name" value="Sulfatase_N"/>
</dbReference>
<dbReference type="SUPFAM" id="SSF53649">
    <property type="entry name" value="Alkaline phosphatase-like"/>
    <property type="match status" value="1"/>
</dbReference>
<keyword evidence="5" id="KW-0732">Signal</keyword>
<feature type="chain" id="PRO_5031109195" description="Sulfatase N-terminal domain-containing protein" evidence="5">
    <location>
        <begin position="22"/>
        <end position="540"/>
    </location>
</feature>
<keyword evidence="3" id="KW-0378">Hydrolase</keyword>
<protein>
    <recommendedName>
        <fullName evidence="6">Sulfatase N-terminal domain-containing protein</fullName>
    </recommendedName>
</protein>
<evidence type="ECO:0000256" key="4">
    <source>
        <dbReference type="ARBA" id="ARBA00022837"/>
    </source>
</evidence>
<evidence type="ECO:0000256" key="1">
    <source>
        <dbReference type="ARBA" id="ARBA00008779"/>
    </source>
</evidence>
<dbReference type="Gene3D" id="3.40.720.10">
    <property type="entry name" value="Alkaline Phosphatase, subunit A"/>
    <property type="match status" value="1"/>
</dbReference>
<feature type="signal peptide" evidence="5">
    <location>
        <begin position="1"/>
        <end position="21"/>
    </location>
</feature>
<evidence type="ECO:0000259" key="6">
    <source>
        <dbReference type="Pfam" id="PF00884"/>
    </source>
</evidence>
<dbReference type="InterPro" id="IPR050738">
    <property type="entry name" value="Sulfatase"/>
</dbReference>
<sequence>MKYSALLWLVYICVSIYHGNARRPNIIFVLVDDVGLGDTSVKAFRLGKKSNAKYSLHTPNLEKLAADGVALTQAYSEPVCTPARFALLTGLSSGHSPLRGNTGTRTDMELPQKLSTLPRLLQKQGYHTMLTGKWGFSSDPVEFGFDTFYGLRGHVESHSCFPAYVYENSKKVSTMPPGVRNGLGYESLNNLNKCSIDAIGDKSECKFFHDLVTERSLKNIDLAVQRKQPFYLNIAYTAPHACSWTDTMDGTFPLYMVAPFNDFENCPLYEGEIKNKPRRSEGYIRALNECRYWSLIKNYMDRDIGRLVDKTKRLGIENNTIFVFSSDNGPSDLDGIHSTHTFDSTAGFLGGKRTVTEGGIRVPIIIKWPNKIRAGGVHNIPMMLSDLSPTFLQAASLSLHGSLSTRFNKDSISVLPKLVGNNQKQRKRRYMYIEYCDKQHLKWEQIKRKKAAHCSYMFREGSNKLIYSHETRQFHLFDLKKDPYEKHDLLKKKKNKRNRSKVRLAKRLKRKRKKYGAHISLVRAGFDGTNVLKPLPDLLL</sequence>
<dbReference type="PANTHER" id="PTHR42693">
    <property type="entry name" value="ARYLSULFATASE FAMILY MEMBER"/>
    <property type="match status" value="1"/>
</dbReference>
<gene>
    <name evidence="7" type="ORF">QSP1433_LOCUS421</name>
</gene>
<dbReference type="EMBL" id="HBHK01000658">
    <property type="protein sequence ID" value="CAD9662716.1"/>
    <property type="molecule type" value="Transcribed_RNA"/>
</dbReference>
<dbReference type="InterPro" id="IPR024607">
    <property type="entry name" value="Sulfatase_CS"/>
</dbReference>
<dbReference type="InterPro" id="IPR017850">
    <property type="entry name" value="Alkaline_phosphatase_core_sf"/>
</dbReference>
<evidence type="ECO:0000256" key="2">
    <source>
        <dbReference type="ARBA" id="ARBA00022723"/>
    </source>
</evidence>
<evidence type="ECO:0000313" key="7">
    <source>
        <dbReference type="EMBL" id="CAD9662716.1"/>
    </source>
</evidence>
<keyword evidence="4" id="KW-0106">Calcium</keyword>